<evidence type="ECO:0000256" key="2">
    <source>
        <dbReference type="ARBA" id="ARBA00022692"/>
    </source>
</evidence>
<feature type="transmembrane region" description="Helical" evidence="6">
    <location>
        <begin position="346"/>
        <end position="366"/>
    </location>
</feature>
<name>A0A0L9YBL8_CLOBO</name>
<feature type="transmembrane region" description="Helical" evidence="6">
    <location>
        <begin position="128"/>
        <end position="146"/>
    </location>
</feature>
<dbReference type="AlphaFoldDB" id="A0A0L9YBL8"/>
<proteinExistence type="predicted"/>
<dbReference type="Proteomes" id="UP000473681">
    <property type="component" value="Unassembled WGS sequence"/>
</dbReference>
<evidence type="ECO:0000256" key="4">
    <source>
        <dbReference type="ARBA" id="ARBA00023136"/>
    </source>
</evidence>
<dbReference type="InterPro" id="IPR049453">
    <property type="entry name" value="Memb_transporter_dom"/>
</dbReference>
<evidence type="ECO:0000313" key="8">
    <source>
        <dbReference type="EMBL" id="NFF88733.1"/>
    </source>
</evidence>
<reference evidence="10 11" key="1">
    <citation type="submission" date="2019-04" db="EMBL/GenBank/DDBJ databases">
        <title>Genome sequencing of Clostridium botulinum Groups I-IV and Clostridium butyricum.</title>
        <authorList>
            <person name="Brunt J."/>
            <person name="Van Vliet A.H.M."/>
            <person name="Stringer S.C."/>
            <person name="Carter A.T."/>
            <person name="Peck M.W."/>
        </authorList>
    </citation>
    <scope>NUCLEOTIDE SEQUENCE [LARGE SCALE GENOMIC DNA]</scope>
    <source>
        <strain evidence="8 11">1605</strain>
        <strain evidence="9 10">CB-K-33E</strain>
    </source>
</reference>
<dbReference type="OrthoDB" id="1654636at2"/>
<dbReference type="GO" id="GO:0016020">
    <property type="term" value="C:membrane"/>
    <property type="evidence" value="ECO:0007669"/>
    <property type="project" value="UniProtKB-SubCell"/>
</dbReference>
<sequence length="642" mass="73726">MKKKIISQTMLFACILVFIIGFKSVFGDENILIGVTTVTAMLMFLSKDLTLNPVKNTVELVIFNVSMGIITYLASTNMFLAIPLNFISMFFIAYTLCYNLKSPSYIPFTLQYVFILAFPISADQLPKRLLSLAFGALSIMAIQLIANRNRVYKMGNKLLAKSCTGMLQKIRAIRNGESFEKIDYEINSSINEFRKIIYDKRAEHFYITEESRIKLNISLALDKLNLLLNDINNIRVNENVEYLSELEEDIIISIDNVKICLEDENNLENLDILFNELLEKYKFKDTTNIIILKMLNSLHLLKTSLYELKALDKKKYNLISKEDKIPEQFKIMNVYKKHFTLDSLRFSYAFRLGLGIAIGAFISDYFHLAEGRWIIFTIHSLVQPHYEVSRQKFKYRILSTFVGTVIVAILFYIFKGLTARTIILMLAGYLNGYVKQYKYSTIFVTISAIGSAALMGGTAVLSINRILFVIIGSIIGLFLSRFVLQYRANDAKKDLIKMNSEVTTDLLKSMEEAMNGITPNYNTIRNNILVSTMIEEKLKANNVDENDEDLITYIDANRLLVTNIYDLYTWLVKDRMNNWLVNDNMSKDVISIIKNKKINLNNKIESLTEKLDSIKELNSKVILTDYIEILNGVNNLNELKVI</sequence>
<feature type="domain" description="Integral membrane bound transporter" evidence="7">
    <location>
        <begin position="359"/>
        <end position="478"/>
    </location>
</feature>
<dbReference type="Proteomes" id="UP000476820">
    <property type="component" value="Unassembled WGS sequence"/>
</dbReference>
<feature type="transmembrane region" description="Helical" evidence="6">
    <location>
        <begin position="466"/>
        <end position="484"/>
    </location>
</feature>
<feature type="transmembrane region" description="Helical" evidence="6">
    <location>
        <begin position="105"/>
        <end position="122"/>
    </location>
</feature>
<organism evidence="8 11">
    <name type="scientific">Clostridium botulinum</name>
    <dbReference type="NCBI Taxonomy" id="1491"/>
    <lineage>
        <taxon>Bacteria</taxon>
        <taxon>Bacillati</taxon>
        <taxon>Bacillota</taxon>
        <taxon>Clostridia</taxon>
        <taxon>Eubacteriales</taxon>
        <taxon>Clostridiaceae</taxon>
        <taxon>Clostridium</taxon>
    </lineage>
</organism>
<evidence type="ECO:0000259" key="7">
    <source>
        <dbReference type="Pfam" id="PF13515"/>
    </source>
</evidence>
<evidence type="ECO:0000313" key="11">
    <source>
        <dbReference type="Proteomes" id="UP000476820"/>
    </source>
</evidence>
<dbReference type="EMBL" id="SWOV01000038">
    <property type="protein sequence ID" value="NFF88733.1"/>
    <property type="molecule type" value="Genomic_DNA"/>
</dbReference>
<feature type="transmembrane region" description="Helical" evidence="6">
    <location>
        <begin position="439"/>
        <end position="460"/>
    </location>
</feature>
<dbReference type="RefSeq" id="WP_053341917.1">
    <property type="nucleotide sequence ID" value="NZ_LFPA01000176.1"/>
</dbReference>
<dbReference type="Pfam" id="PF13515">
    <property type="entry name" value="FUSC_2"/>
    <property type="match status" value="1"/>
</dbReference>
<accession>A0A0L9YBL8</accession>
<evidence type="ECO:0000313" key="9">
    <source>
        <dbReference type="EMBL" id="NFN35366.1"/>
    </source>
</evidence>
<feature type="coiled-coil region" evidence="5">
    <location>
        <begin position="590"/>
        <end position="617"/>
    </location>
</feature>
<evidence type="ECO:0000256" key="5">
    <source>
        <dbReference type="SAM" id="Coils"/>
    </source>
</evidence>
<evidence type="ECO:0000256" key="3">
    <source>
        <dbReference type="ARBA" id="ARBA00022989"/>
    </source>
</evidence>
<keyword evidence="5" id="KW-0175">Coiled coil</keyword>
<comment type="subcellular location">
    <subcellularLocation>
        <location evidence="1">Membrane</location>
        <topology evidence="1">Multi-pass membrane protein</topology>
    </subcellularLocation>
</comment>
<evidence type="ECO:0000256" key="1">
    <source>
        <dbReference type="ARBA" id="ARBA00004141"/>
    </source>
</evidence>
<keyword evidence="2 6" id="KW-0812">Transmembrane</keyword>
<feature type="transmembrane region" description="Helical" evidence="6">
    <location>
        <begin position="397"/>
        <end position="418"/>
    </location>
</feature>
<evidence type="ECO:0000313" key="10">
    <source>
        <dbReference type="Proteomes" id="UP000473681"/>
    </source>
</evidence>
<dbReference type="EMBL" id="SWVK01000011">
    <property type="protein sequence ID" value="NFN35366.1"/>
    <property type="molecule type" value="Genomic_DNA"/>
</dbReference>
<keyword evidence="3 6" id="KW-1133">Transmembrane helix</keyword>
<comment type="caution">
    <text evidence="8">The sequence shown here is derived from an EMBL/GenBank/DDBJ whole genome shotgun (WGS) entry which is preliminary data.</text>
</comment>
<feature type="transmembrane region" description="Helical" evidence="6">
    <location>
        <begin position="69"/>
        <end position="93"/>
    </location>
</feature>
<keyword evidence="4 6" id="KW-0472">Membrane</keyword>
<protein>
    <submittedName>
        <fullName evidence="8">FUSC family protein</fullName>
    </submittedName>
</protein>
<evidence type="ECO:0000256" key="6">
    <source>
        <dbReference type="SAM" id="Phobius"/>
    </source>
</evidence>
<gene>
    <name evidence="8" type="ORF">FC774_12785</name>
    <name evidence="9" type="ORF">FDB51_09520</name>
</gene>